<feature type="region of interest" description="Disordered" evidence="1">
    <location>
        <begin position="1"/>
        <end position="29"/>
    </location>
</feature>
<organism evidence="3 4">
    <name type="scientific">Psilocybe cyanescens</name>
    <dbReference type="NCBI Taxonomy" id="93625"/>
    <lineage>
        <taxon>Eukaryota</taxon>
        <taxon>Fungi</taxon>
        <taxon>Dikarya</taxon>
        <taxon>Basidiomycota</taxon>
        <taxon>Agaricomycotina</taxon>
        <taxon>Agaricomycetes</taxon>
        <taxon>Agaricomycetidae</taxon>
        <taxon>Agaricales</taxon>
        <taxon>Agaricineae</taxon>
        <taxon>Strophariaceae</taxon>
        <taxon>Psilocybe</taxon>
    </lineage>
</organism>
<evidence type="ECO:0000313" key="3">
    <source>
        <dbReference type="EMBL" id="PPQ70404.1"/>
    </source>
</evidence>
<dbReference type="Gene3D" id="2.40.50.40">
    <property type="match status" value="1"/>
</dbReference>
<dbReference type="Proteomes" id="UP000283269">
    <property type="component" value="Unassembled WGS sequence"/>
</dbReference>
<evidence type="ECO:0000256" key="1">
    <source>
        <dbReference type="SAM" id="MobiDB-lite"/>
    </source>
</evidence>
<feature type="domain" description="Chromo" evidence="2">
    <location>
        <begin position="444"/>
        <end position="501"/>
    </location>
</feature>
<dbReference type="EMBL" id="NHYD01003904">
    <property type="protein sequence ID" value="PPQ70404.1"/>
    <property type="molecule type" value="Genomic_DNA"/>
</dbReference>
<dbReference type="InterPro" id="IPR040684">
    <property type="entry name" value="HMUDK_hel"/>
</dbReference>
<dbReference type="InParanoid" id="A0A409VVV9"/>
<reference evidence="3 4" key="1">
    <citation type="journal article" date="2018" name="Evol. Lett.">
        <title>Horizontal gene cluster transfer increased hallucinogenic mushroom diversity.</title>
        <authorList>
            <person name="Reynolds H.T."/>
            <person name="Vijayakumar V."/>
            <person name="Gluck-Thaler E."/>
            <person name="Korotkin H.B."/>
            <person name="Matheny P.B."/>
            <person name="Slot J.C."/>
        </authorList>
    </citation>
    <scope>NUCLEOTIDE SEQUENCE [LARGE SCALE GENOMIC DNA]</scope>
    <source>
        <strain evidence="3 4">2631</strain>
    </source>
</reference>
<proteinExistence type="predicted"/>
<dbReference type="STRING" id="93625.A0A409VVV9"/>
<comment type="caution">
    <text evidence="3">The sequence shown here is derived from an EMBL/GenBank/DDBJ whole genome shotgun (WGS) entry which is preliminary data.</text>
</comment>
<dbReference type="GO" id="GO:0006338">
    <property type="term" value="P:chromatin remodeling"/>
    <property type="evidence" value="ECO:0007669"/>
    <property type="project" value="UniProtKB-ARBA"/>
</dbReference>
<dbReference type="SUPFAM" id="SSF54160">
    <property type="entry name" value="Chromo domain-like"/>
    <property type="match status" value="1"/>
</dbReference>
<dbReference type="CDD" id="cd00024">
    <property type="entry name" value="CD_CSD"/>
    <property type="match status" value="1"/>
</dbReference>
<evidence type="ECO:0000313" key="4">
    <source>
        <dbReference type="Proteomes" id="UP000283269"/>
    </source>
</evidence>
<dbReference type="Pfam" id="PF00385">
    <property type="entry name" value="Chromo"/>
    <property type="match status" value="1"/>
</dbReference>
<dbReference type="AlphaFoldDB" id="A0A409VVV9"/>
<dbReference type="InterPro" id="IPR016197">
    <property type="entry name" value="Chromo-like_dom_sf"/>
</dbReference>
<dbReference type="PROSITE" id="PS50013">
    <property type="entry name" value="CHROMO_2"/>
    <property type="match status" value="1"/>
</dbReference>
<accession>A0A409VVV9</accession>
<feature type="region of interest" description="Disordered" evidence="1">
    <location>
        <begin position="53"/>
        <end position="93"/>
    </location>
</feature>
<dbReference type="InterPro" id="IPR000953">
    <property type="entry name" value="Chromo/chromo_shadow_dom"/>
</dbReference>
<dbReference type="SMART" id="SM00298">
    <property type="entry name" value="CHROMO"/>
    <property type="match status" value="1"/>
</dbReference>
<protein>
    <recommendedName>
        <fullName evidence="2">Chromo domain-containing protein</fullName>
    </recommendedName>
</protein>
<gene>
    <name evidence="3" type="ORF">CVT25_000887</name>
</gene>
<evidence type="ECO:0000259" key="2">
    <source>
        <dbReference type="PROSITE" id="PS50013"/>
    </source>
</evidence>
<dbReference type="OrthoDB" id="433924at2759"/>
<sequence length="501" mass="57083">MPPIRIRDADTTSDRRPTAKYRRENTKSESTYHFLSSPFADIDDKSTSVELSTCSRASGHPSELSRSPTVFSESSLTAAGSSDDTKTEVVPPAPPFTEPITVCGIELHPTVAFDTFWRFAAERKAIDDRRRAGKSPPFTEDSVLRDYFFCNTYRVLDKVCQYLIKEVIEKGSQDPEEVVFRVLLFNSYTKIDTWELLVRELGPLKWSTYDQEKYRKVLSAAANSGMTLYTGAFIKPAPHFGSDQNHVNHLYLIETFMEDQLYSRLLAAPYLADVYEHIVSFPSMGPFSTYQLMLCLSYTEVLNFHPNDLVISGPGSISGLNKLFGKSMDKGRRNVEDFEAEVMRYLTTSQEYHFKRLGLEFSGLGPERLPMTVADIEHTLCEVDKYCRIAHPHLKGKRTNLYRVFRPLGARAPSEAFLPKAWSHPARRTPNIRPEKTLVVDKRYLIESLKDHRDSPKGRQFLVYWVGYPPSDASWEHESSLLQDAPLAVAEYLRDHGLDSC</sequence>
<dbReference type="Pfam" id="PF18723">
    <property type="entry name" value="HMUDK_hel"/>
    <property type="match status" value="1"/>
</dbReference>
<keyword evidence="4" id="KW-1185">Reference proteome</keyword>
<feature type="compositionally biased region" description="Polar residues" evidence="1">
    <location>
        <begin position="64"/>
        <end position="82"/>
    </location>
</feature>
<dbReference type="InterPro" id="IPR023780">
    <property type="entry name" value="Chromo_domain"/>
</dbReference>
<feature type="compositionally biased region" description="Basic and acidic residues" evidence="1">
    <location>
        <begin position="1"/>
        <end position="27"/>
    </location>
</feature>
<name>A0A409VVV9_PSICY</name>